<keyword evidence="11" id="KW-1185">Reference proteome</keyword>
<feature type="transmembrane region" description="Helical" evidence="8">
    <location>
        <begin position="552"/>
        <end position="570"/>
    </location>
</feature>
<dbReference type="PROSITE" id="PS00217">
    <property type="entry name" value="SUGAR_TRANSPORT_2"/>
    <property type="match status" value="1"/>
</dbReference>
<comment type="similarity">
    <text evidence="2">Belongs to the major facilitator superfamily. Sugar transporter (TC 2.A.1.1) family.</text>
</comment>
<dbReference type="Pfam" id="PF00083">
    <property type="entry name" value="Sugar_tr"/>
    <property type="match status" value="1"/>
</dbReference>
<dbReference type="Proteomes" id="UP000664169">
    <property type="component" value="Unassembled WGS sequence"/>
</dbReference>
<keyword evidence="5 8" id="KW-1133">Transmembrane helix</keyword>
<accession>A0A8H3EJE6</accession>
<dbReference type="InterPro" id="IPR036259">
    <property type="entry name" value="MFS_trans_sf"/>
</dbReference>
<feature type="domain" description="Major facilitator superfamily (MFS) profile" evidence="9">
    <location>
        <begin position="146"/>
        <end position="607"/>
    </location>
</feature>
<feature type="compositionally biased region" description="Basic and acidic residues" evidence="7">
    <location>
        <begin position="15"/>
        <end position="27"/>
    </location>
</feature>
<evidence type="ECO:0000313" key="10">
    <source>
        <dbReference type="EMBL" id="CAF9907801.1"/>
    </source>
</evidence>
<feature type="transmembrane region" description="Helical" evidence="8">
    <location>
        <begin position="513"/>
        <end position="531"/>
    </location>
</feature>
<dbReference type="FunFam" id="1.20.1250.20:FF:000474">
    <property type="entry name" value="Sugar transporter, putative"/>
    <property type="match status" value="1"/>
</dbReference>
<dbReference type="GO" id="GO:0022857">
    <property type="term" value="F:transmembrane transporter activity"/>
    <property type="evidence" value="ECO:0007669"/>
    <property type="project" value="InterPro"/>
</dbReference>
<sequence>MAGYSEKIPISSHPDATHREATTENDIEKDNIILDNSSNDGERRGSVLFKSETKRRESIAAYTNNESGQIRNPLVGIPRETLMEDVETYAKDNNLEDILPLLKKGALVAQSPSGVETINELDDQERESFRDEILHRWRQPKILYFTIVLNSIAAAIQGWDQTGSNGANLSWPTTFGIPDDDQSICVAQGNCYLNSWLIGLVNSMPYFAIFGFAGWFSDPLNHWFGRRKVIFGAAIFSVLSPIGSAVTQTWQQLLVTRILLGIGMGLKEVTVPIYSAEIAPPLIRGGLVMSWQVWTAFGILLGTSANLAVKDVGDIAWRLQLGSAFIPAVPLLIFIFFCPESPRELILLRWLMSKGKHRQAFDALCRFRNSKIQAAKELYYIHAQMQEEELLIKAAGFDVNSNMFTRFAELFTVPRLRRATLASGVVMIGQQACGINIIAFYSSTIFQNAGATVTGALLASWGFGIINFLFAFPAIWTIDTFGRRALLLLTFPNMCWTLLAAGLFFLISPSSQAHLGLVALMVYIYDAFYSCGEGPLPFTYSAEVFPLSHREIGMAWSVAVNNLFATIVSLTFPAQLIAFGVTGAFGFYAAMNFLAFLLIFFFMPETKQRSLEELDYVFGVSTRRHVRYQAQEVFPYWFKTYILRKRGLTPPRLYNFDEVDTGPSELVKQKESRV</sequence>
<feature type="transmembrane region" description="Helical" evidence="8">
    <location>
        <begin position="419"/>
        <end position="441"/>
    </location>
</feature>
<dbReference type="InterPro" id="IPR005828">
    <property type="entry name" value="MFS_sugar_transport-like"/>
</dbReference>
<proteinExistence type="inferred from homology"/>
<evidence type="ECO:0000259" key="9">
    <source>
        <dbReference type="PROSITE" id="PS50850"/>
    </source>
</evidence>
<dbReference type="AlphaFoldDB" id="A0A8H3EJE6"/>
<evidence type="ECO:0000256" key="6">
    <source>
        <dbReference type="ARBA" id="ARBA00023136"/>
    </source>
</evidence>
<feature type="transmembrane region" description="Helical" evidence="8">
    <location>
        <begin position="453"/>
        <end position="478"/>
    </location>
</feature>
<evidence type="ECO:0000313" key="11">
    <source>
        <dbReference type="Proteomes" id="UP000664169"/>
    </source>
</evidence>
<reference evidence="10" key="1">
    <citation type="submission" date="2021-03" db="EMBL/GenBank/DDBJ databases">
        <authorList>
            <person name="Tagirdzhanova G."/>
        </authorList>
    </citation>
    <scope>NUCLEOTIDE SEQUENCE</scope>
</reference>
<gene>
    <name evidence="10" type="ORF">GOMPHAMPRED_005989</name>
</gene>
<feature type="transmembrane region" description="Helical" evidence="8">
    <location>
        <begin position="196"/>
        <end position="217"/>
    </location>
</feature>
<dbReference type="InterPro" id="IPR050814">
    <property type="entry name" value="Myo-inositol_Transporter"/>
</dbReference>
<name>A0A8H3EJE6_9LECA</name>
<dbReference type="SUPFAM" id="SSF103473">
    <property type="entry name" value="MFS general substrate transporter"/>
    <property type="match status" value="1"/>
</dbReference>
<comment type="caution">
    <text evidence="10">The sequence shown here is derived from an EMBL/GenBank/DDBJ whole genome shotgun (WGS) entry which is preliminary data.</text>
</comment>
<evidence type="ECO:0000256" key="2">
    <source>
        <dbReference type="ARBA" id="ARBA00010992"/>
    </source>
</evidence>
<keyword evidence="6 8" id="KW-0472">Membrane</keyword>
<feature type="transmembrane region" description="Helical" evidence="8">
    <location>
        <begin position="286"/>
        <end position="309"/>
    </location>
</feature>
<dbReference type="PRINTS" id="PR00171">
    <property type="entry name" value="SUGRTRNSPORT"/>
</dbReference>
<dbReference type="InterPro" id="IPR005829">
    <property type="entry name" value="Sugar_transporter_CS"/>
</dbReference>
<dbReference type="EMBL" id="CAJPDQ010000004">
    <property type="protein sequence ID" value="CAF9907801.1"/>
    <property type="molecule type" value="Genomic_DNA"/>
</dbReference>
<feature type="transmembrane region" description="Helical" evidence="8">
    <location>
        <begin position="254"/>
        <end position="274"/>
    </location>
</feature>
<evidence type="ECO:0000256" key="1">
    <source>
        <dbReference type="ARBA" id="ARBA00004141"/>
    </source>
</evidence>
<dbReference type="Gene3D" id="1.20.1250.20">
    <property type="entry name" value="MFS general substrate transporter like domains"/>
    <property type="match status" value="1"/>
</dbReference>
<organism evidence="10 11">
    <name type="scientific">Gomphillus americanus</name>
    <dbReference type="NCBI Taxonomy" id="1940652"/>
    <lineage>
        <taxon>Eukaryota</taxon>
        <taxon>Fungi</taxon>
        <taxon>Dikarya</taxon>
        <taxon>Ascomycota</taxon>
        <taxon>Pezizomycotina</taxon>
        <taxon>Lecanoromycetes</taxon>
        <taxon>OSLEUM clade</taxon>
        <taxon>Ostropomycetidae</taxon>
        <taxon>Ostropales</taxon>
        <taxon>Graphidaceae</taxon>
        <taxon>Gomphilloideae</taxon>
        <taxon>Gomphillus</taxon>
    </lineage>
</organism>
<evidence type="ECO:0000256" key="5">
    <source>
        <dbReference type="ARBA" id="ARBA00022989"/>
    </source>
</evidence>
<keyword evidence="4 8" id="KW-0812">Transmembrane</keyword>
<feature type="transmembrane region" description="Helical" evidence="8">
    <location>
        <begin position="576"/>
        <end position="602"/>
    </location>
</feature>
<dbReference type="PROSITE" id="PS50850">
    <property type="entry name" value="MFS"/>
    <property type="match status" value="1"/>
</dbReference>
<feature type="transmembrane region" description="Helical" evidence="8">
    <location>
        <begin position="485"/>
        <end position="507"/>
    </location>
</feature>
<evidence type="ECO:0000256" key="3">
    <source>
        <dbReference type="ARBA" id="ARBA00022448"/>
    </source>
</evidence>
<dbReference type="PANTHER" id="PTHR48020">
    <property type="entry name" value="PROTON MYO-INOSITOL COTRANSPORTER"/>
    <property type="match status" value="1"/>
</dbReference>
<evidence type="ECO:0000256" key="8">
    <source>
        <dbReference type="SAM" id="Phobius"/>
    </source>
</evidence>
<dbReference type="InterPro" id="IPR003663">
    <property type="entry name" value="Sugar/inositol_transpt"/>
</dbReference>
<dbReference type="NCBIfam" id="TIGR00879">
    <property type="entry name" value="SP"/>
    <property type="match status" value="1"/>
</dbReference>
<dbReference type="InterPro" id="IPR020846">
    <property type="entry name" value="MFS_dom"/>
</dbReference>
<dbReference type="GO" id="GO:0015798">
    <property type="term" value="P:myo-inositol transport"/>
    <property type="evidence" value="ECO:0007669"/>
    <property type="project" value="UniProtKB-ARBA"/>
</dbReference>
<dbReference type="OrthoDB" id="5290825at2759"/>
<feature type="transmembrane region" description="Helical" evidence="8">
    <location>
        <begin position="229"/>
        <end position="248"/>
    </location>
</feature>
<keyword evidence="3" id="KW-0813">Transport</keyword>
<evidence type="ECO:0000256" key="4">
    <source>
        <dbReference type="ARBA" id="ARBA00022692"/>
    </source>
</evidence>
<comment type="subcellular location">
    <subcellularLocation>
        <location evidence="1">Membrane</location>
        <topology evidence="1">Multi-pass membrane protein</topology>
    </subcellularLocation>
</comment>
<dbReference type="PANTHER" id="PTHR48020:SF14">
    <property type="entry name" value="SUGAR TRANSPORTER, PUTATIVE-RELATED"/>
    <property type="match status" value="1"/>
</dbReference>
<feature type="region of interest" description="Disordered" evidence="7">
    <location>
        <begin position="1"/>
        <end position="27"/>
    </location>
</feature>
<dbReference type="GO" id="GO:0016020">
    <property type="term" value="C:membrane"/>
    <property type="evidence" value="ECO:0007669"/>
    <property type="project" value="UniProtKB-SubCell"/>
</dbReference>
<dbReference type="GO" id="GO:0015791">
    <property type="term" value="P:polyol transmembrane transport"/>
    <property type="evidence" value="ECO:0007669"/>
    <property type="project" value="UniProtKB-ARBA"/>
</dbReference>
<protein>
    <recommendedName>
        <fullName evidence="9">Major facilitator superfamily (MFS) profile domain-containing protein</fullName>
    </recommendedName>
</protein>
<evidence type="ECO:0000256" key="7">
    <source>
        <dbReference type="SAM" id="MobiDB-lite"/>
    </source>
</evidence>